<dbReference type="Gene3D" id="3.40.50.2000">
    <property type="entry name" value="Glycogen Phosphorylase B"/>
    <property type="match status" value="2"/>
</dbReference>
<dbReference type="AlphaFoldDB" id="A0A1H7E9S1"/>
<dbReference type="InterPro" id="IPR050194">
    <property type="entry name" value="Glycosyltransferase_grp1"/>
</dbReference>
<evidence type="ECO:0000313" key="3">
    <source>
        <dbReference type="Proteomes" id="UP000198866"/>
    </source>
</evidence>
<evidence type="ECO:0000313" key="2">
    <source>
        <dbReference type="EMBL" id="SEK10638.1"/>
    </source>
</evidence>
<reference evidence="3" key="1">
    <citation type="submission" date="2016-10" db="EMBL/GenBank/DDBJ databases">
        <authorList>
            <person name="Varghese N."/>
            <person name="Submissions S."/>
        </authorList>
    </citation>
    <scope>NUCLEOTIDE SEQUENCE [LARGE SCALE GENOMIC DNA]</scope>
    <source>
        <strain evidence="3">LMG 26031</strain>
    </source>
</reference>
<dbReference type="Proteomes" id="UP000198866">
    <property type="component" value="Unassembled WGS sequence"/>
</dbReference>
<dbReference type="SUPFAM" id="SSF53756">
    <property type="entry name" value="UDP-Glycosyltransferase/glycogen phosphorylase"/>
    <property type="match status" value="1"/>
</dbReference>
<dbReference type="EMBL" id="FNYE01000048">
    <property type="protein sequence ID" value="SEK10638.1"/>
    <property type="molecule type" value="Genomic_DNA"/>
</dbReference>
<dbReference type="PANTHER" id="PTHR45947:SF3">
    <property type="entry name" value="SULFOQUINOVOSYL TRANSFERASE SQD2"/>
    <property type="match status" value="1"/>
</dbReference>
<dbReference type="PANTHER" id="PTHR45947">
    <property type="entry name" value="SULFOQUINOVOSYL TRANSFERASE SQD2"/>
    <property type="match status" value="1"/>
</dbReference>
<dbReference type="GO" id="GO:0016757">
    <property type="term" value="F:glycosyltransferase activity"/>
    <property type="evidence" value="ECO:0007669"/>
    <property type="project" value="InterPro"/>
</dbReference>
<name>A0A1H7E9S1_9BURK</name>
<sequence length="398" mass="43719">MRVLFIIGNLGDYHVPRYEALARLATARGHNVYLVEVFGRSGAYSFPQERRIAFFQNCPPDALTLVENADEADHHWWRVGNGLLAALRRCRPDVVVTLGYNTYYSLFLRLLKVLGRRYTLIYMSDSKADDGTRYVLKERLKRLLVSGFDGALVAGEKHRAYAQSLGIPLSRSRIGFDVIDVEHFSAASRAALANASTIRCNFGLPARYVICVGRFIKRKNIDLLIEAFSLSQVHAAGLSLLLVGQGPCAPKVRNAIDQQGMNRHIQILDCVPYCEMPALYSLAEFAVLPSAYDQWGLCISEAFAAGRPAIVTRTCGVANELVLDGINGFIVEPGDAAALADRLARLATDEALRERFAQNAVSTVRRWTPKLFATNVIELADSLNGATASLAPSRGAAT</sequence>
<evidence type="ECO:0000259" key="1">
    <source>
        <dbReference type="Pfam" id="PF00534"/>
    </source>
</evidence>
<keyword evidence="3" id="KW-1185">Reference proteome</keyword>
<gene>
    <name evidence="2" type="ORF">SAMN05192539_104853</name>
</gene>
<accession>A0A1H7E9S1</accession>
<dbReference type="OrthoDB" id="9801573at2"/>
<dbReference type="RefSeq" id="WP_090873449.1">
    <property type="nucleotide sequence ID" value="NZ_FNYE01000048.1"/>
</dbReference>
<dbReference type="STRING" id="667676.SAMN05192539_104853"/>
<dbReference type="InterPro" id="IPR001296">
    <property type="entry name" value="Glyco_trans_1"/>
</dbReference>
<proteinExistence type="predicted"/>
<feature type="domain" description="Glycosyl transferase family 1" evidence="1">
    <location>
        <begin position="207"/>
        <end position="360"/>
    </location>
</feature>
<keyword evidence="2" id="KW-0808">Transferase</keyword>
<dbReference type="Pfam" id="PF00534">
    <property type="entry name" value="Glycos_transf_1"/>
    <property type="match status" value="1"/>
</dbReference>
<organism evidence="2 3">
    <name type="scientific">Paraburkholderia diazotrophica</name>
    <dbReference type="NCBI Taxonomy" id="667676"/>
    <lineage>
        <taxon>Bacteria</taxon>
        <taxon>Pseudomonadati</taxon>
        <taxon>Pseudomonadota</taxon>
        <taxon>Betaproteobacteria</taxon>
        <taxon>Burkholderiales</taxon>
        <taxon>Burkholderiaceae</taxon>
        <taxon>Paraburkholderia</taxon>
    </lineage>
</organism>
<protein>
    <submittedName>
        <fullName evidence="2">Glycosyltransferase involved in cell wall bisynthesis</fullName>
    </submittedName>
</protein>